<keyword evidence="1" id="KW-0472">Membrane</keyword>
<protein>
    <submittedName>
        <fullName evidence="2">BGTF surface domain-containing protein</fullName>
    </submittedName>
</protein>
<keyword evidence="1" id="KW-1133">Transmembrane helix</keyword>
<proteinExistence type="predicted"/>
<gene>
    <name evidence="2" type="ORF">ACFFOL_03200</name>
</gene>
<dbReference type="AlphaFoldDB" id="A0ABD5MKX6"/>
<evidence type="ECO:0000313" key="3">
    <source>
        <dbReference type="Proteomes" id="UP001589595"/>
    </source>
</evidence>
<feature type="transmembrane region" description="Helical" evidence="1">
    <location>
        <begin position="147"/>
        <end position="165"/>
    </location>
</feature>
<organism evidence="2 3">
    <name type="scientific">Halobaculum roseum</name>
    <dbReference type="NCBI Taxonomy" id="2175149"/>
    <lineage>
        <taxon>Archaea</taxon>
        <taxon>Methanobacteriati</taxon>
        <taxon>Methanobacteriota</taxon>
        <taxon>Stenosarchaea group</taxon>
        <taxon>Halobacteria</taxon>
        <taxon>Halobacteriales</taxon>
        <taxon>Haloferacaceae</taxon>
        <taxon>Halobaculum</taxon>
    </lineage>
</organism>
<dbReference type="NCBIfam" id="NF045517">
    <property type="entry name" value="halo_surf_dom"/>
    <property type="match status" value="1"/>
</dbReference>
<name>A0ABD5MKX6_9EURY</name>
<sequence length="169" mass="17021">MRPSTHRRVAAIAVLLIAVAGLTGAAAGASDASLSTVNETVRVHAVEDATVTGTTDLDAGENASVRVQSTGDTAPRFFRSRQVSTGENGTVAATFDFSEHAPGDTFSVTVVHDGSTIAEAEGEVVADDVAVTRTGTPETTTETTGPGFGIGAAAAAVCLGAAFMARRRG</sequence>
<dbReference type="GeneID" id="67209487"/>
<comment type="caution">
    <text evidence="2">The sequence shown here is derived from an EMBL/GenBank/DDBJ whole genome shotgun (WGS) entry which is preliminary data.</text>
</comment>
<keyword evidence="1" id="KW-0812">Transmembrane</keyword>
<dbReference type="EMBL" id="JBHMAJ010000001">
    <property type="protein sequence ID" value="MFB9823195.1"/>
    <property type="molecule type" value="Genomic_DNA"/>
</dbReference>
<dbReference type="RefSeq" id="WP_222922248.1">
    <property type="nucleotide sequence ID" value="NZ_CP082286.1"/>
</dbReference>
<evidence type="ECO:0000313" key="2">
    <source>
        <dbReference type="EMBL" id="MFB9823195.1"/>
    </source>
</evidence>
<keyword evidence="3" id="KW-1185">Reference proteome</keyword>
<evidence type="ECO:0000256" key="1">
    <source>
        <dbReference type="SAM" id="Phobius"/>
    </source>
</evidence>
<dbReference type="Proteomes" id="UP001589595">
    <property type="component" value="Unassembled WGS sequence"/>
</dbReference>
<accession>A0ABD5MKX6</accession>
<reference evidence="2" key="1">
    <citation type="submission" date="2024-09" db="EMBL/GenBank/DDBJ databases">
        <authorList>
            <person name="Sun Q."/>
        </authorList>
    </citation>
    <scope>NUCLEOTIDE SEQUENCE [LARGE SCALE GENOMIC DNA]</scope>
    <source>
        <strain evidence="2">JCM 31273</strain>
    </source>
</reference>